<evidence type="ECO:0000313" key="1">
    <source>
        <dbReference type="EMBL" id="QJA88751.1"/>
    </source>
</evidence>
<dbReference type="AlphaFoldDB" id="A0A6M3L5G8"/>
<proteinExistence type="predicted"/>
<reference evidence="1" key="1">
    <citation type="submission" date="2020-03" db="EMBL/GenBank/DDBJ databases">
        <title>The deep terrestrial virosphere.</title>
        <authorList>
            <person name="Holmfeldt K."/>
            <person name="Nilsson E."/>
            <person name="Simone D."/>
            <person name="Lopez-Fernandez M."/>
            <person name="Wu X."/>
            <person name="de Brujin I."/>
            <person name="Lundin D."/>
            <person name="Andersson A."/>
            <person name="Bertilsson S."/>
            <person name="Dopson M."/>
        </authorList>
    </citation>
    <scope>NUCLEOTIDE SEQUENCE</scope>
    <source>
        <strain evidence="1">MM415B02695</strain>
    </source>
</reference>
<dbReference type="EMBL" id="MT142802">
    <property type="protein sequence ID" value="QJA88751.1"/>
    <property type="molecule type" value="Genomic_DNA"/>
</dbReference>
<sequence>MPEITEAELYAEIDKFAQGKIKTQLTDLQFNTINYARENNVSWAIIEIHILKKINLDNTSINTIKTRYYDMKRKRNL</sequence>
<organism evidence="1">
    <name type="scientific">viral metagenome</name>
    <dbReference type="NCBI Taxonomy" id="1070528"/>
    <lineage>
        <taxon>unclassified sequences</taxon>
        <taxon>metagenomes</taxon>
        <taxon>organismal metagenomes</taxon>
    </lineage>
</organism>
<name>A0A6M3L5G8_9ZZZZ</name>
<protein>
    <submittedName>
        <fullName evidence="1">Uncharacterized protein</fullName>
    </submittedName>
</protein>
<gene>
    <name evidence="1" type="ORF">MM415B02695_0006</name>
</gene>
<accession>A0A6M3L5G8</accession>